<proteinExistence type="predicted"/>
<evidence type="ECO:0000313" key="1">
    <source>
        <dbReference type="EMBL" id="TKR93436.1"/>
    </source>
</evidence>
<gene>
    <name evidence="1" type="ORF">L596_007894</name>
</gene>
<dbReference type="EMBL" id="AZBU02000002">
    <property type="protein sequence ID" value="TKR93436.1"/>
    <property type="molecule type" value="Genomic_DNA"/>
</dbReference>
<reference evidence="1 2" key="1">
    <citation type="journal article" date="2015" name="Genome Biol.">
        <title>Comparative genomics of Steinernema reveals deeply conserved gene regulatory networks.</title>
        <authorList>
            <person name="Dillman A.R."/>
            <person name="Macchietto M."/>
            <person name="Porter C.F."/>
            <person name="Rogers A."/>
            <person name="Williams B."/>
            <person name="Antoshechkin I."/>
            <person name="Lee M.M."/>
            <person name="Goodwin Z."/>
            <person name="Lu X."/>
            <person name="Lewis E.E."/>
            <person name="Goodrich-Blair H."/>
            <person name="Stock S.P."/>
            <person name="Adams B.J."/>
            <person name="Sternberg P.W."/>
            <person name="Mortazavi A."/>
        </authorList>
    </citation>
    <scope>NUCLEOTIDE SEQUENCE [LARGE SCALE GENOMIC DNA]</scope>
    <source>
        <strain evidence="1 2">ALL</strain>
    </source>
</reference>
<dbReference type="AlphaFoldDB" id="A0A4U5PAZ1"/>
<organism evidence="1 2">
    <name type="scientific">Steinernema carpocapsae</name>
    <name type="common">Entomopathogenic nematode</name>
    <dbReference type="NCBI Taxonomy" id="34508"/>
    <lineage>
        <taxon>Eukaryota</taxon>
        <taxon>Metazoa</taxon>
        <taxon>Ecdysozoa</taxon>
        <taxon>Nematoda</taxon>
        <taxon>Chromadorea</taxon>
        <taxon>Rhabditida</taxon>
        <taxon>Tylenchina</taxon>
        <taxon>Panagrolaimomorpha</taxon>
        <taxon>Strongyloidoidea</taxon>
        <taxon>Steinernematidae</taxon>
        <taxon>Steinernema</taxon>
    </lineage>
</organism>
<reference evidence="1 2" key="2">
    <citation type="journal article" date="2019" name="G3 (Bethesda)">
        <title>Hybrid Assembly of the Genome of the Entomopathogenic Nematode Steinernema carpocapsae Identifies the X-Chromosome.</title>
        <authorList>
            <person name="Serra L."/>
            <person name="Macchietto M."/>
            <person name="Macias-Munoz A."/>
            <person name="McGill C.J."/>
            <person name="Rodriguez I.M."/>
            <person name="Rodriguez B."/>
            <person name="Murad R."/>
            <person name="Mortazavi A."/>
        </authorList>
    </citation>
    <scope>NUCLEOTIDE SEQUENCE [LARGE SCALE GENOMIC DNA]</scope>
    <source>
        <strain evidence="1 2">ALL</strain>
    </source>
</reference>
<sequence>MQVRKMRMTALKYLALENQAAVLPSTHSMNIRESDRKQRMARPAWLGLTPKPDRYPTLVETYSNIVSLKQNPKVHV</sequence>
<name>A0A4U5PAZ1_STECR</name>
<dbReference type="Proteomes" id="UP000298663">
    <property type="component" value="Unassembled WGS sequence"/>
</dbReference>
<comment type="caution">
    <text evidence="1">The sequence shown here is derived from an EMBL/GenBank/DDBJ whole genome shotgun (WGS) entry which is preliminary data.</text>
</comment>
<protein>
    <submittedName>
        <fullName evidence="1">Uncharacterized protein</fullName>
    </submittedName>
</protein>
<accession>A0A4U5PAZ1</accession>
<evidence type="ECO:0000313" key="2">
    <source>
        <dbReference type="Proteomes" id="UP000298663"/>
    </source>
</evidence>
<keyword evidence="2" id="KW-1185">Reference proteome</keyword>